<reference evidence="1 2" key="1">
    <citation type="submission" date="2015-09" db="EMBL/GenBank/DDBJ databases">
        <authorList>
            <consortium name="Pathogen Informatics"/>
        </authorList>
    </citation>
    <scope>NUCLEOTIDE SEQUENCE [LARGE SCALE GENOMIC DNA]</scope>
    <source>
        <strain evidence="1 2">2789STDY5834911</strain>
    </source>
</reference>
<dbReference type="AlphaFoldDB" id="A0A174PCY4"/>
<dbReference type="Proteomes" id="UP000095712">
    <property type="component" value="Unassembled WGS sequence"/>
</dbReference>
<proteinExistence type="predicted"/>
<dbReference type="RefSeq" id="WP_172678324.1">
    <property type="nucleotide sequence ID" value="NZ_CZAW01000019.1"/>
</dbReference>
<evidence type="ECO:0000313" key="1">
    <source>
        <dbReference type="EMBL" id="CUP56275.1"/>
    </source>
</evidence>
<name>A0A174PCY4_9FIRM</name>
<sequence>MATKSILKNVNINDKRFAHTFVSALEEAAKTKYEPMQLTRECTEITGDKIKEFFKKK</sequence>
<dbReference type="EMBL" id="CZAW01000019">
    <property type="protein sequence ID" value="CUP56275.1"/>
    <property type="molecule type" value="Genomic_DNA"/>
</dbReference>
<evidence type="ECO:0000313" key="2">
    <source>
        <dbReference type="Proteomes" id="UP000095712"/>
    </source>
</evidence>
<organism evidence="1 2">
    <name type="scientific">Blautia wexlerae</name>
    <dbReference type="NCBI Taxonomy" id="418240"/>
    <lineage>
        <taxon>Bacteria</taxon>
        <taxon>Bacillati</taxon>
        <taxon>Bacillota</taxon>
        <taxon>Clostridia</taxon>
        <taxon>Lachnospirales</taxon>
        <taxon>Lachnospiraceae</taxon>
        <taxon>Blautia</taxon>
    </lineage>
</organism>
<protein>
    <submittedName>
        <fullName evidence="1">Uncharacterized protein</fullName>
    </submittedName>
</protein>
<accession>A0A174PCY4</accession>
<gene>
    <name evidence="1" type="ORF">ERS852523_02036</name>
</gene>